<proteinExistence type="predicted"/>
<gene>
    <name evidence="1" type="ORF">I7I53_08270</name>
</gene>
<dbReference type="Proteomes" id="UP000663419">
    <property type="component" value="Chromosome 2"/>
</dbReference>
<name>A0A8A1LGC9_AJEC8</name>
<evidence type="ECO:0000313" key="1">
    <source>
        <dbReference type="EMBL" id="QSS52580.1"/>
    </source>
</evidence>
<reference evidence="1" key="1">
    <citation type="submission" date="2021-01" db="EMBL/GenBank/DDBJ databases">
        <title>Chromosome-level genome assembly of a human fungal pathogen reveals clustering of transcriptionally co-regulated genes.</title>
        <authorList>
            <person name="Voorhies M."/>
            <person name="Cohen S."/>
            <person name="Shea T.P."/>
            <person name="Petrus S."/>
            <person name="Munoz J.F."/>
            <person name="Poplawski S."/>
            <person name="Goldman W.E."/>
            <person name="Michael T."/>
            <person name="Cuomo C.A."/>
            <person name="Sil A."/>
            <person name="Beyhan S."/>
        </authorList>
    </citation>
    <scope>NUCLEOTIDE SEQUENCE</scope>
    <source>
        <strain evidence="1">H88</strain>
    </source>
</reference>
<dbReference type="EMBL" id="CP069103">
    <property type="protein sequence ID" value="QSS52580.1"/>
    <property type="molecule type" value="Genomic_DNA"/>
</dbReference>
<sequence>MDGWNVIYSAAAQEEVSWLVSKWRGEAFGGEKGHPITSTGNSLSCVKSVSLSFCNSFFQSLI</sequence>
<organism evidence="1 2">
    <name type="scientific">Ajellomyces capsulatus (strain H88)</name>
    <name type="common">Darling's disease fungus</name>
    <name type="synonym">Histoplasma capsulatum</name>
    <dbReference type="NCBI Taxonomy" id="544711"/>
    <lineage>
        <taxon>Eukaryota</taxon>
        <taxon>Fungi</taxon>
        <taxon>Dikarya</taxon>
        <taxon>Ascomycota</taxon>
        <taxon>Pezizomycotina</taxon>
        <taxon>Eurotiomycetes</taxon>
        <taxon>Eurotiomycetidae</taxon>
        <taxon>Onygenales</taxon>
        <taxon>Ajellomycetaceae</taxon>
        <taxon>Histoplasma</taxon>
    </lineage>
</organism>
<protein>
    <submittedName>
        <fullName evidence="1">Uncharacterized protein</fullName>
    </submittedName>
</protein>
<evidence type="ECO:0000313" key="2">
    <source>
        <dbReference type="Proteomes" id="UP000663419"/>
    </source>
</evidence>
<dbReference type="VEuPathDB" id="FungiDB:I7I53_08270"/>
<accession>A0A8A1LGC9</accession>
<dbReference type="AlphaFoldDB" id="A0A8A1LGC9"/>